<organism evidence="3 4">
    <name type="scientific">Trichogramma brassicae</name>
    <dbReference type="NCBI Taxonomy" id="86971"/>
    <lineage>
        <taxon>Eukaryota</taxon>
        <taxon>Metazoa</taxon>
        <taxon>Ecdysozoa</taxon>
        <taxon>Arthropoda</taxon>
        <taxon>Hexapoda</taxon>
        <taxon>Insecta</taxon>
        <taxon>Pterygota</taxon>
        <taxon>Neoptera</taxon>
        <taxon>Endopterygota</taxon>
        <taxon>Hymenoptera</taxon>
        <taxon>Apocrita</taxon>
        <taxon>Proctotrupomorpha</taxon>
        <taxon>Chalcidoidea</taxon>
        <taxon>Trichogrammatidae</taxon>
        <taxon>Trichogramma</taxon>
    </lineage>
</organism>
<dbReference type="Pfam" id="PF12796">
    <property type="entry name" value="Ank_2"/>
    <property type="match status" value="1"/>
</dbReference>
<evidence type="ECO:0000313" key="3">
    <source>
        <dbReference type="EMBL" id="CAB0042751.1"/>
    </source>
</evidence>
<evidence type="ECO:0000256" key="2">
    <source>
        <dbReference type="ARBA" id="ARBA00023043"/>
    </source>
</evidence>
<name>A0A6H5J1W6_9HYME</name>
<dbReference type="InterPro" id="IPR036770">
    <property type="entry name" value="Ankyrin_rpt-contain_sf"/>
</dbReference>
<keyword evidence="2" id="KW-0040">ANK repeat</keyword>
<dbReference type="EMBL" id="CADCXV010001216">
    <property type="protein sequence ID" value="CAB0042751.1"/>
    <property type="molecule type" value="Genomic_DNA"/>
</dbReference>
<evidence type="ECO:0000313" key="4">
    <source>
        <dbReference type="Proteomes" id="UP000479190"/>
    </source>
</evidence>
<dbReference type="OrthoDB" id="496981at2759"/>
<dbReference type="InterPro" id="IPR002110">
    <property type="entry name" value="Ankyrin_rpt"/>
</dbReference>
<dbReference type="PANTHER" id="PTHR24198">
    <property type="entry name" value="ANKYRIN REPEAT AND PROTEIN KINASE DOMAIN-CONTAINING PROTEIN"/>
    <property type="match status" value="1"/>
</dbReference>
<gene>
    <name evidence="3" type="ORF">TBRA_LOCUS14355</name>
</gene>
<sequence>MRENVNWDVENERLNFLNQQLYPTIYEWNGRLPNLRDIFRPVEIDWLLTEDVKNMDKFYDILKEAPIIRFVIRTGYKDEPEVDKDGEPLLRRTTPVHWAARYGKLDSPVIAELFQIFDRFDVNYVDEFGLTHFHVACMSCHVVVVEKFLELGQDPNCASNKTDPSLHLIVSFTDKYNVAELLLKSGANPNLPGWKCGSTALHIAIQSPIDDSMAELLFKFCKDSMQIDAKDKLGRTPLQWAVARLLPSKVDLLLNNGAELTSFVFPTEAHFYDRYESLEYIGSEVKLRVASDALAVLERLERGGYELDRSDALTIMKLFFKLGLFERNRDLYNDPFQLAENLIDLSMIDGFDVIWNVLHREKSVPRICEEATRGFFRRWALEFFLELTHYQLPILCCEKIVEKLENKDLFGVCMAASDLM</sequence>
<dbReference type="SUPFAM" id="SSF48403">
    <property type="entry name" value="Ankyrin repeat"/>
    <property type="match status" value="1"/>
</dbReference>
<dbReference type="Gene3D" id="1.25.40.20">
    <property type="entry name" value="Ankyrin repeat-containing domain"/>
    <property type="match status" value="1"/>
</dbReference>
<dbReference type="SMART" id="SM00248">
    <property type="entry name" value="ANK"/>
    <property type="match status" value="5"/>
</dbReference>
<keyword evidence="4" id="KW-1185">Reference proteome</keyword>
<dbReference type="PANTHER" id="PTHR24198:SF165">
    <property type="entry name" value="ANKYRIN REPEAT-CONTAINING PROTEIN-RELATED"/>
    <property type="match status" value="1"/>
</dbReference>
<accession>A0A6H5J1W6</accession>
<proteinExistence type="predicted"/>
<dbReference type="Proteomes" id="UP000479190">
    <property type="component" value="Unassembled WGS sequence"/>
</dbReference>
<keyword evidence="1" id="KW-0677">Repeat</keyword>
<evidence type="ECO:0000256" key="1">
    <source>
        <dbReference type="ARBA" id="ARBA00022737"/>
    </source>
</evidence>
<reference evidence="3 4" key="1">
    <citation type="submission" date="2020-02" db="EMBL/GenBank/DDBJ databases">
        <authorList>
            <person name="Ferguson B K."/>
        </authorList>
    </citation>
    <scope>NUCLEOTIDE SEQUENCE [LARGE SCALE GENOMIC DNA]</scope>
</reference>
<protein>
    <submittedName>
        <fullName evidence="3">Uncharacterized protein</fullName>
    </submittedName>
</protein>
<dbReference type="AlphaFoldDB" id="A0A6H5J1W6"/>